<protein>
    <submittedName>
        <fullName evidence="2">Uncharacterized protein</fullName>
    </submittedName>
</protein>
<dbReference type="RefSeq" id="WP_182300066.1">
    <property type="nucleotide sequence ID" value="NZ_CP041969.1"/>
</dbReference>
<proteinExistence type="predicted"/>
<reference evidence="2 3" key="1">
    <citation type="submission" date="2019-07" db="EMBL/GenBank/DDBJ databases">
        <authorList>
            <person name="Kim J.K."/>
            <person name="Cheong H.-M."/>
            <person name="Choi Y."/>
            <person name="Hwang K.J."/>
            <person name="Lee S."/>
            <person name="Choi C."/>
        </authorList>
    </citation>
    <scope>NUCLEOTIDE SEQUENCE [LARGE SCALE GENOMIC DNA]</scope>
    <source>
        <strain evidence="2 3">KS 22</strain>
    </source>
</reference>
<dbReference type="Proteomes" id="UP000515679">
    <property type="component" value="Chromosome"/>
</dbReference>
<dbReference type="EMBL" id="CP041969">
    <property type="protein sequence ID" value="QMV43825.1"/>
    <property type="molecule type" value="Genomic_DNA"/>
</dbReference>
<organism evidence="2 3">
    <name type="scientific">Cohnella cholangitidis</name>
    <dbReference type="NCBI Taxonomy" id="2598458"/>
    <lineage>
        <taxon>Bacteria</taxon>
        <taxon>Bacillati</taxon>
        <taxon>Bacillota</taxon>
        <taxon>Bacilli</taxon>
        <taxon>Bacillales</taxon>
        <taxon>Paenibacillaceae</taxon>
        <taxon>Cohnella</taxon>
    </lineage>
</organism>
<dbReference type="AlphaFoldDB" id="A0A7G5C3P1"/>
<evidence type="ECO:0000256" key="1">
    <source>
        <dbReference type="SAM" id="MobiDB-lite"/>
    </source>
</evidence>
<feature type="region of interest" description="Disordered" evidence="1">
    <location>
        <begin position="187"/>
        <end position="246"/>
    </location>
</feature>
<accession>A0A7G5C3P1</accession>
<feature type="compositionally biased region" description="Basic residues" evidence="1">
    <location>
        <begin position="219"/>
        <end position="237"/>
    </location>
</feature>
<evidence type="ECO:0000313" key="2">
    <source>
        <dbReference type="EMBL" id="QMV43825.1"/>
    </source>
</evidence>
<dbReference type="KEGG" id="cchl:FPL14_23625"/>
<evidence type="ECO:0000313" key="3">
    <source>
        <dbReference type="Proteomes" id="UP000515679"/>
    </source>
</evidence>
<keyword evidence="3" id="KW-1185">Reference proteome</keyword>
<name>A0A7G5C3P1_9BACL</name>
<sequence>MDHAQAGYGYGVQQPVISPLGGQLAGNIGGLGSYGYQDISYSPPEVEASIPGMHYPVMPSGKPASGCKTCGGQSAWPSTAAINSAVAPHAVGYPGMAYSDERVPYGVSPYGAAPYGYAPQGVSPAGQFPGMNPGPYYGSPMGDIPVGASPLAEGLPGTVAGVANCEPYPYYGGVPSIPPIPSFPPMPPLGPLRGDGSGESGESIDSEDEVTKIAPVKNRQAKTKLKVAVARKSKPKRKESLPWIKW</sequence>
<gene>
    <name evidence="2" type="ORF">FPL14_23625</name>
</gene>